<comment type="similarity">
    <text evidence="2 8">Belongs to the UDP-glucose/GDP-mannose dehydrogenase family.</text>
</comment>
<organism evidence="13 14">
    <name type="scientific">Candidatus Lambdaproteobacteria bacterium RIFOXYD2_FULL_50_16</name>
    <dbReference type="NCBI Taxonomy" id="1817772"/>
    <lineage>
        <taxon>Bacteria</taxon>
        <taxon>Pseudomonadati</taxon>
        <taxon>Pseudomonadota</taxon>
        <taxon>Candidatus Lambdaproteobacteria</taxon>
    </lineage>
</organism>
<feature type="domain" description="UDP-glucose/GDP-mannose dehydrogenase C-terminal" evidence="12">
    <location>
        <begin position="320"/>
        <end position="431"/>
    </location>
</feature>
<evidence type="ECO:0000256" key="4">
    <source>
        <dbReference type="ARBA" id="ARBA00015132"/>
    </source>
</evidence>
<evidence type="ECO:0000256" key="3">
    <source>
        <dbReference type="ARBA" id="ARBA00012954"/>
    </source>
</evidence>
<feature type="binding site" evidence="10">
    <location>
        <position position="210"/>
    </location>
    <ligand>
        <name>substrate</name>
    </ligand>
</feature>
<dbReference type="GO" id="GO:0006065">
    <property type="term" value="P:UDP-glucuronate biosynthetic process"/>
    <property type="evidence" value="ECO:0007669"/>
    <property type="project" value="UniProtKB-UniPathway"/>
</dbReference>
<dbReference type="SUPFAM" id="SSF52413">
    <property type="entry name" value="UDP-glucose/GDP-mannose dehydrogenase C-terminal domain"/>
    <property type="match status" value="1"/>
</dbReference>
<feature type="binding site" evidence="11">
    <location>
        <position position="334"/>
    </location>
    <ligand>
        <name>NAD(+)</name>
        <dbReference type="ChEBI" id="CHEBI:57540"/>
    </ligand>
</feature>
<evidence type="ECO:0000256" key="11">
    <source>
        <dbReference type="PIRSR" id="PIRSR500134-3"/>
    </source>
</evidence>
<reference evidence="13 14" key="1">
    <citation type="journal article" date="2016" name="Nat. Commun.">
        <title>Thousands of microbial genomes shed light on interconnected biogeochemical processes in an aquifer system.</title>
        <authorList>
            <person name="Anantharaman K."/>
            <person name="Brown C.T."/>
            <person name="Hug L.A."/>
            <person name="Sharon I."/>
            <person name="Castelle C.J."/>
            <person name="Probst A.J."/>
            <person name="Thomas B.C."/>
            <person name="Singh A."/>
            <person name="Wilkins M.J."/>
            <person name="Karaoz U."/>
            <person name="Brodie E.L."/>
            <person name="Williams K.H."/>
            <person name="Hubbard S.S."/>
            <person name="Banfield J.F."/>
        </authorList>
    </citation>
    <scope>NUCLEOTIDE SEQUENCE [LARGE SCALE GENOMIC DNA]</scope>
</reference>
<dbReference type="Proteomes" id="UP000178449">
    <property type="component" value="Unassembled WGS sequence"/>
</dbReference>
<sequence>MKVTVFGSGYVGLVAGACFAESGNDVICADIDPAKIDLLNKGGVPIFEPGLTDLIKRNKAQGRISFTTDLKKATLHGQFCFIAVGTPPDEDGSADLKYVLSVAKTIASYMEDHKIIIDKSTVPVGTADKVRAQVQTVLNERGAKLTFDIVSNPEFLKEGAALDDFMKPDRVVVGVDNKAAGDLMTELYHPFMRRQENMIIMDIKSAEMTKYAANSMLATKISFMNEIANLCDKVGASIDHVRRGIGSDQRIGHHFLFAGAGYGGSCFPKDVQALIKTGNQFGESMEILKAVEAVNYRQKAHLLKMVEGRFGKDLAGKKFALWGLSFKPQTDDMREAPSLVVLEGLLKAGAQVRAYDPEAIEETKRILASYPQFANHADQVSFAENDYDALPSADALILVTEWNEFRRPDFERIKSSLKVPLIFDGRNLYDPERMVARGFEYYSIGRPQKDRA</sequence>
<dbReference type="InterPro" id="IPR001732">
    <property type="entry name" value="UDP-Glc/GDP-Man_DH_N"/>
</dbReference>
<dbReference type="STRING" id="1817772.A2527_12150"/>
<gene>
    <name evidence="13" type="ORF">A2527_12150</name>
</gene>
<evidence type="ECO:0000313" key="13">
    <source>
        <dbReference type="EMBL" id="OGG96066.1"/>
    </source>
</evidence>
<dbReference type="NCBIfam" id="TIGR03026">
    <property type="entry name" value="NDP-sugDHase"/>
    <property type="match status" value="1"/>
</dbReference>
<dbReference type="PANTHER" id="PTHR43750">
    <property type="entry name" value="UDP-GLUCOSE 6-DEHYDROGENASE TUAD"/>
    <property type="match status" value="1"/>
</dbReference>
<evidence type="ECO:0000256" key="9">
    <source>
        <dbReference type="PIRSR" id="PIRSR500134-1"/>
    </source>
</evidence>
<name>A0A1F6GD70_9PROT</name>
<dbReference type="PROSITE" id="PS51257">
    <property type="entry name" value="PROKAR_LIPOPROTEIN"/>
    <property type="match status" value="1"/>
</dbReference>
<feature type="binding site" evidence="10">
    <location>
        <begin position="255"/>
        <end position="259"/>
    </location>
    <ligand>
        <name>substrate</name>
    </ligand>
</feature>
<evidence type="ECO:0000256" key="7">
    <source>
        <dbReference type="ARBA" id="ARBA00047473"/>
    </source>
</evidence>
<comment type="catalytic activity">
    <reaction evidence="7 8">
        <text>UDP-alpha-D-glucose + 2 NAD(+) + H2O = UDP-alpha-D-glucuronate + 2 NADH + 3 H(+)</text>
        <dbReference type="Rhea" id="RHEA:23596"/>
        <dbReference type="ChEBI" id="CHEBI:15377"/>
        <dbReference type="ChEBI" id="CHEBI:15378"/>
        <dbReference type="ChEBI" id="CHEBI:57540"/>
        <dbReference type="ChEBI" id="CHEBI:57945"/>
        <dbReference type="ChEBI" id="CHEBI:58052"/>
        <dbReference type="ChEBI" id="CHEBI:58885"/>
        <dbReference type="EC" id="1.1.1.22"/>
    </reaction>
</comment>
<dbReference type="InterPro" id="IPR017476">
    <property type="entry name" value="UDP-Glc/GDP-Man"/>
</dbReference>
<dbReference type="PANTHER" id="PTHR43750:SF3">
    <property type="entry name" value="UDP-GLUCOSE 6-DEHYDROGENASE TUAD"/>
    <property type="match status" value="1"/>
</dbReference>
<dbReference type="Pfam" id="PF03721">
    <property type="entry name" value="UDPG_MGDP_dh_N"/>
    <property type="match status" value="1"/>
</dbReference>
<feature type="active site" description="Nucleophile" evidence="9">
    <location>
        <position position="266"/>
    </location>
</feature>
<dbReference type="GO" id="GO:0051287">
    <property type="term" value="F:NAD binding"/>
    <property type="evidence" value="ECO:0007669"/>
    <property type="project" value="InterPro"/>
</dbReference>
<evidence type="ECO:0000259" key="12">
    <source>
        <dbReference type="SMART" id="SM00984"/>
    </source>
</evidence>
<feature type="binding site" evidence="10">
    <location>
        <position position="263"/>
    </location>
    <ligand>
        <name>substrate</name>
    </ligand>
</feature>
<evidence type="ECO:0000256" key="1">
    <source>
        <dbReference type="ARBA" id="ARBA00004701"/>
    </source>
</evidence>
<dbReference type="EMBL" id="MFNE01000019">
    <property type="protein sequence ID" value="OGG96066.1"/>
    <property type="molecule type" value="Genomic_DNA"/>
</dbReference>
<dbReference type="Pfam" id="PF00984">
    <property type="entry name" value="UDPG_MGDP_dh"/>
    <property type="match status" value="1"/>
</dbReference>
<feature type="binding site" evidence="11">
    <location>
        <position position="158"/>
    </location>
    <ligand>
        <name>NAD(+)</name>
        <dbReference type="ChEBI" id="CHEBI:57540"/>
    </ligand>
</feature>
<dbReference type="InterPro" id="IPR036291">
    <property type="entry name" value="NAD(P)-bd_dom_sf"/>
</dbReference>
<feature type="binding site" evidence="11">
    <location>
        <position position="269"/>
    </location>
    <ligand>
        <name>NAD(+)</name>
        <dbReference type="ChEBI" id="CHEBI:57540"/>
    </ligand>
</feature>
<dbReference type="InterPro" id="IPR014027">
    <property type="entry name" value="UDP-Glc/GDP-Man_DH_C"/>
</dbReference>
<evidence type="ECO:0000313" key="14">
    <source>
        <dbReference type="Proteomes" id="UP000178449"/>
    </source>
</evidence>
<dbReference type="InterPro" id="IPR014026">
    <property type="entry name" value="UDP-Glc/GDP-Man_DH_dimer"/>
</dbReference>
<dbReference type="InterPro" id="IPR036220">
    <property type="entry name" value="UDP-Glc/GDP-Man_DH_C_sf"/>
</dbReference>
<dbReference type="UniPathway" id="UPA00038">
    <property type="reaction ID" value="UER00491"/>
</dbReference>
<dbReference type="Pfam" id="PF03720">
    <property type="entry name" value="UDPG_MGDP_dh_C"/>
    <property type="match status" value="1"/>
</dbReference>
<dbReference type="Gene3D" id="3.40.50.720">
    <property type="entry name" value="NAD(P)-binding Rossmann-like Domain"/>
    <property type="match status" value="2"/>
</dbReference>
<feature type="binding site" evidence="10">
    <location>
        <position position="327"/>
    </location>
    <ligand>
        <name>substrate</name>
    </ligand>
</feature>
<dbReference type="EC" id="1.1.1.22" evidence="3 8"/>
<comment type="pathway">
    <text evidence="1">Nucleotide-sugar biosynthesis; UDP-alpha-D-glucuronate biosynthesis; UDP-alpha-D-glucuronate from UDP-alpha-D-glucose: step 1/1.</text>
</comment>
<feature type="binding site" evidence="10">
    <location>
        <begin position="155"/>
        <end position="158"/>
    </location>
    <ligand>
        <name>substrate</name>
    </ligand>
</feature>
<keyword evidence="6 8" id="KW-0520">NAD</keyword>
<feature type="binding site" evidence="11">
    <location>
        <position position="86"/>
    </location>
    <ligand>
        <name>NAD(+)</name>
        <dbReference type="ChEBI" id="CHEBI:57540"/>
    </ligand>
</feature>
<dbReference type="PIRSF" id="PIRSF500134">
    <property type="entry name" value="UDPglc_DH_bac"/>
    <property type="match status" value="1"/>
</dbReference>
<dbReference type="InterPro" id="IPR008927">
    <property type="entry name" value="6-PGluconate_DH-like_C_sf"/>
</dbReference>
<evidence type="ECO:0000256" key="5">
    <source>
        <dbReference type="ARBA" id="ARBA00023002"/>
    </source>
</evidence>
<accession>A0A1F6GD70</accession>
<dbReference type="GO" id="GO:0003979">
    <property type="term" value="F:UDP-glucose 6-dehydrogenase activity"/>
    <property type="evidence" value="ECO:0007669"/>
    <property type="project" value="UniProtKB-EC"/>
</dbReference>
<dbReference type="GO" id="GO:0000271">
    <property type="term" value="P:polysaccharide biosynthetic process"/>
    <property type="evidence" value="ECO:0007669"/>
    <property type="project" value="InterPro"/>
</dbReference>
<dbReference type="SUPFAM" id="SSF48179">
    <property type="entry name" value="6-phosphogluconate dehydrogenase C-terminal domain-like"/>
    <property type="match status" value="1"/>
</dbReference>
<proteinExistence type="inferred from homology"/>
<evidence type="ECO:0000256" key="2">
    <source>
        <dbReference type="ARBA" id="ARBA00006601"/>
    </source>
</evidence>
<dbReference type="SUPFAM" id="SSF51735">
    <property type="entry name" value="NAD(P)-binding Rossmann-fold domains"/>
    <property type="match status" value="1"/>
</dbReference>
<keyword evidence="5 8" id="KW-0560">Oxidoreductase</keyword>
<dbReference type="PIRSF" id="PIRSF000124">
    <property type="entry name" value="UDPglc_GDPman_dh"/>
    <property type="match status" value="1"/>
</dbReference>
<comment type="caution">
    <text evidence="13">The sequence shown here is derived from an EMBL/GenBank/DDBJ whole genome shotgun (WGS) entry which is preliminary data.</text>
</comment>
<feature type="binding site" evidence="11">
    <location>
        <position position="30"/>
    </location>
    <ligand>
        <name>NAD(+)</name>
        <dbReference type="ChEBI" id="CHEBI:57540"/>
    </ligand>
</feature>
<evidence type="ECO:0000256" key="6">
    <source>
        <dbReference type="ARBA" id="ARBA00023027"/>
    </source>
</evidence>
<evidence type="ECO:0000256" key="8">
    <source>
        <dbReference type="PIRNR" id="PIRNR000124"/>
    </source>
</evidence>
<protein>
    <recommendedName>
        <fullName evidence="4 8">UDP-glucose 6-dehydrogenase</fullName>
        <ecNumber evidence="3 8">1.1.1.22</ecNumber>
    </recommendedName>
</protein>
<dbReference type="AlphaFoldDB" id="A0A1F6GD70"/>
<dbReference type="Gene3D" id="1.20.5.100">
    <property type="entry name" value="Cytochrome c1, transmembrane anchor, C-terminal"/>
    <property type="match status" value="1"/>
</dbReference>
<feature type="binding site" evidence="11">
    <location>
        <position position="35"/>
    </location>
    <ligand>
        <name>NAD(+)</name>
        <dbReference type="ChEBI" id="CHEBI:57540"/>
    </ligand>
</feature>
<dbReference type="SMART" id="SM00984">
    <property type="entry name" value="UDPG_MGDP_dh_C"/>
    <property type="match status" value="1"/>
</dbReference>
<feature type="binding site" evidence="11">
    <location>
        <position position="121"/>
    </location>
    <ligand>
        <name>NAD(+)</name>
        <dbReference type="ChEBI" id="CHEBI:57540"/>
    </ligand>
</feature>
<evidence type="ECO:0000256" key="10">
    <source>
        <dbReference type="PIRSR" id="PIRSR500134-2"/>
    </source>
</evidence>
<dbReference type="InterPro" id="IPR028357">
    <property type="entry name" value="UDPglc_DH_bac"/>
</dbReference>